<feature type="transmembrane region" description="Helical" evidence="1">
    <location>
        <begin position="12"/>
        <end position="28"/>
    </location>
</feature>
<accession>A0A0E9RCV7</accession>
<sequence length="33" mass="3843">MTEVKSQESHITLIVCLIVIFLNIIHYLETHCT</sequence>
<keyword evidence="1" id="KW-1133">Transmembrane helix</keyword>
<reference evidence="2" key="2">
    <citation type="journal article" date="2015" name="Fish Shellfish Immunol.">
        <title>Early steps in the European eel (Anguilla anguilla)-Vibrio vulnificus interaction in the gills: Role of the RtxA13 toxin.</title>
        <authorList>
            <person name="Callol A."/>
            <person name="Pajuelo D."/>
            <person name="Ebbesson L."/>
            <person name="Teles M."/>
            <person name="MacKenzie S."/>
            <person name="Amaro C."/>
        </authorList>
    </citation>
    <scope>NUCLEOTIDE SEQUENCE</scope>
</reference>
<keyword evidence="1" id="KW-0472">Membrane</keyword>
<reference evidence="2" key="1">
    <citation type="submission" date="2014-11" db="EMBL/GenBank/DDBJ databases">
        <authorList>
            <person name="Amaro Gonzalez C."/>
        </authorList>
    </citation>
    <scope>NUCLEOTIDE SEQUENCE</scope>
</reference>
<dbReference type="AlphaFoldDB" id="A0A0E9RCV7"/>
<evidence type="ECO:0000313" key="2">
    <source>
        <dbReference type="EMBL" id="JAH26637.1"/>
    </source>
</evidence>
<protein>
    <submittedName>
        <fullName evidence="2">Uncharacterized protein</fullName>
    </submittedName>
</protein>
<proteinExistence type="predicted"/>
<keyword evidence="1" id="KW-0812">Transmembrane</keyword>
<organism evidence="2">
    <name type="scientific">Anguilla anguilla</name>
    <name type="common">European freshwater eel</name>
    <name type="synonym">Muraena anguilla</name>
    <dbReference type="NCBI Taxonomy" id="7936"/>
    <lineage>
        <taxon>Eukaryota</taxon>
        <taxon>Metazoa</taxon>
        <taxon>Chordata</taxon>
        <taxon>Craniata</taxon>
        <taxon>Vertebrata</taxon>
        <taxon>Euteleostomi</taxon>
        <taxon>Actinopterygii</taxon>
        <taxon>Neopterygii</taxon>
        <taxon>Teleostei</taxon>
        <taxon>Anguilliformes</taxon>
        <taxon>Anguillidae</taxon>
        <taxon>Anguilla</taxon>
    </lineage>
</organism>
<evidence type="ECO:0000256" key="1">
    <source>
        <dbReference type="SAM" id="Phobius"/>
    </source>
</evidence>
<dbReference type="EMBL" id="GBXM01081940">
    <property type="protein sequence ID" value="JAH26637.1"/>
    <property type="molecule type" value="Transcribed_RNA"/>
</dbReference>
<name>A0A0E9RCV7_ANGAN</name>